<evidence type="ECO:0000256" key="2">
    <source>
        <dbReference type="SAM" id="SignalP"/>
    </source>
</evidence>
<keyword evidence="2" id="KW-0732">Signal</keyword>
<protein>
    <recommendedName>
        <fullName evidence="5">Glycine-rich protein</fullName>
    </recommendedName>
</protein>
<organism evidence="3 4">
    <name type="scientific">Lithocarpus litseifolius</name>
    <dbReference type="NCBI Taxonomy" id="425828"/>
    <lineage>
        <taxon>Eukaryota</taxon>
        <taxon>Viridiplantae</taxon>
        <taxon>Streptophyta</taxon>
        <taxon>Embryophyta</taxon>
        <taxon>Tracheophyta</taxon>
        <taxon>Spermatophyta</taxon>
        <taxon>Magnoliopsida</taxon>
        <taxon>eudicotyledons</taxon>
        <taxon>Gunneridae</taxon>
        <taxon>Pentapetalae</taxon>
        <taxon>rosids</taxon>
        <taxon>fabids</taxon>
        <taxon>Fagales</taxon>
        <taxon>Fagaceae</taxon>
        <taxon>Lithocarpus</taxon>
    </lineage>
</organism>
<dbReference type="EMBL" id="JAZDWU010000004">
    <property type="protein sequence ID" value="KAL0005648.1"/>
    <property type="molecule type" value="Genomic_DNA"/>
</dbReference>
<evidence type="ECO:0000313" key="4">
    <source>
        <dbReference type="Proteomes" id="UP001459277"/>
    </source>
</evidence>
<sequence length="66" mass="6922">MAFSSSFKLLAMALVLAVMLLMSSEIVEATPNFKLGRRALDGVGDPSLPKPYGPGGSGGYYYPPSP</sequence>
<gene>
    <name evidence="3" type="ORF">SO802_013209</name>
</gene>
<keyword evidence="4" id="KW-1185">Reference proteome</keyword>
<comment type="caution">
    <text evidence="3">The sequence shown here is derived from an EMBL/GenBank/DDBJ whole genome shotgun (WGS) entry which is preliminary data.</text>
</comment>
<feature type="chain" id="PRO_5043418995" description="Glycine-rich protein" evidence="2">
    <location>
        <begin position="30"/>
        <end position="66"/>
    </location>
</feature>
<evidence type="ECO:0000313" key="3">
    <source>
        <dbReference type="EMBL" id="KAL0005648.1"/>
    </source>
</evidence>
<dbReference type="Proteomes" id="UP001459277">
    <property type="component" value="Unassembled WGS sequence"/>
</dbReference>
<proteinExistence type="predicted"/>
<feature type="signal peptide" evidence="2">
    <location>
        <begin position="1"/>
        <end position="29"/>
    </location>
</feature>
<evidence type="ECO:0008006" key="5">
    <source>
        <dbReference type="Google" id="ProtNLM"/>
    </source>
</evidence>
<name>A0AAW2D7M8_9ROSI</name>
<dbReference type="AlphaFoldDB" id="A0AAW2D7M8"/>
<feature type="region of interest" description="Disordered" evidence="1">
    <location>
        <begin position="41"/>
        <end position="66"/>
    </location>
</feature>
<evidence type="ECO:0000256" key="1">
    <source>
        <dbReference type="SAM" id="MobiDB-lite"/>
    </source>
</evidence>
<accession>A0AAW2D7M8</accession>
<reference evidence="3 4" key="1">
    <citation type="submission" date="2024-01" db="EMBL/GenBank/DDBJ databases">
        <title>A telomere-to-telomere, gap-free genome of sweet tea (Lithocarpus litseifolius).</title>
        <authorList>
            <person name="Zhou J."/>
        </authorList>
    </citation>
    <scope>NUCLEOTIDE SEQUENCE [LARGE SCALE GENOMIC DNA]</scope>
    <source>
        <strain evidence="3">Zhou-2022a</strain>
        <tissue evidence="3">Leaf</tissue>
    </source>
</reference>